<dbReference type="PANTHER" id="PTHR33744">
    <property type="entry name" value="CARBOHYDRATE DIACID REGULATOR"/>
    <property type="match status" value="1"/>
</dbReference>
<feature type="domain" description="CdaR GGDEF-like" evidence="4">
    <location>
        <begin position="206"/>
        <end position="314"/>
    </location>
</feature>
<evidence type="ECO:0000259" key="3">
    <source>
        <dbReference type="Pfam" id="PF13556"/>
    </source>
</evidence>
<dbReference type="Pfam" id="PF13556">
    <property type="entry name" value="HTH_30"/>
    <property type="match status" value="1"/>
</dbReference>
<accession>A0A2A9D1U9</accession>
<dbReference type="InterPro" id="IPR025736">
    <property type="entry name" value="PucR_C-HTH_dom"/>
</dbReference>
<dbReference type="Gene3D" id="1.10.10.2840">
    <property type="entry name" value="PucR C-terminal helix-turn-helix domain"/>
    <property type="match status" value="1"/>
</dbReference>
<feature type="domain" description="PucR C-terminal helix-turn-helix" evidence="3">
    <location>
        <begin position="362"/>
        <end position="419"/>
    </location>
</feature>
<keyword evidence="6" id="KW-1185">Reference proteome</keyword>
<gene>
    <name evidence="5" type="ORF">ATL40_1403</name>
</gene>
<evidence type="ECO:0000256" key="2">
    <source>
        <dbReference type="SAM" id="MobiDB-lite"/>
    </source>
</evidence>
<feature type="region of interest" description="Disordered" evidence="2">
    <location>
        <begin position="1"/>
        <end position="44"/>
    </location>
</feature>
<dbReference type="InterPro" id="IPR042070">
    <property type="entry name" value="PucR_C-HTH_sf"/>
</dbReference>
<dbReference type="EMBL" id="PDJD01000001">
    <property type="protein sequence ID" value="PFG19829.1"/>
    <property type="molecule type" value="Genomic_DNA"/>
</dbReference>
<comment type="similarity">
    <text evidence="1">Belongs to the CdaR family.</text>
</comment>
<name>A0A2A9D1U9_9MICO</name>
<dbReference type="Proteomes" id="UP000224915">
    <property type="component" value="Unassembled WGS sequence"/>
</dbReference>
<reference evidence="5 6" key="1">
    <citation type="submission" date="2017-10" db="EMBL/GenBank/DDBJ databases">
        <title>Sequencing the genomes of 1000 actinobacteria strains.</title>
        <authorList>
            <person name="Klenk H.-P."/>
        </authorList>
    </citation>
    <scope>NUCLEOTIDE SEQUENCE [LARGE SCALE GENOMIC DNA]</scope>
    <source>
        <strain evidence="5 6">DSM 21801</strain>
    </source>
</reference>
<dbReference type="Pfam" id="PF17853">
    <property type="entry name" value="GGDEF_2"/>
    <property type="match status" value="1"/>
</dbReference>
<dbReference type="AlphaFoldDB" id="A0A2A9D1U9"/>
<evidence type="ECO:0000313" key="5">
    <source>
        <dbReference type="EMBL" id="PFG19829.1"/>
    </source>
</evidence>
<dbReference type="InterPro" id="IPR051448">
    <property type="entry name" value="CdaR-like_regulators"/>
</dbReference>
<proteinExistence type="inferred from homology"/>
<dbReference type="InterPro" id="IPR041522">
    <property type="entry name" value="CdaR_GGDEF"/>
</dbReference>
<evidence type="ECO:0000256" key="1">
    <source>
        <dbReference type="ARBA" id="ARBA00006754"/>
    </source>
</evidence>
<feature type="compositionally biased region" description="Basic and acidic residues" evidence="2">
    <location>
        <begin position="1"/>
        <end position="12"/>
    </location>
</feature>
<evidence type="ECO:0000313" key="6">
    <source>
        <dbReference type="Proteomes" id="UP000224915"/>
    </source>
</evidence>
<dbReference type="PANTHER" id="PTHR33744:SF7">
    <property type="entry name" value="PUCR FAMILY TRANSCRIPTIONAL REGULATOR"/>
    <property type="match status" value="1"/>
</dbReference>
<protein>
    <submittedName>
        <fullName evidence="5">PucR-like helix-turn-helix protein</fullName>
    </submittedName>
</protein>
<comment type="caution">
    <text evidence="5">The sequence shown here is derived from an EMBL/GenBank/DDBJ whole genome shotgun (WGS) entry which is preliminary data.</text>
</comment>
<organism evidence="5 6">
    <name type="scientific">Serinibacter salmoneus</name>
    <dbReference type="NCBI Taxonomy" id="556530"/>
    <lineage>
        <taxon>Bacteria</taxon>
        <taxon>Bacillati</taxon>
        <taxon>Actinomycetota</taxon>
        <taxon>Actinomycetes</taxon>
        <taxon>Micrococcales</taxon>
        <taxon>Beutenbergiaceae</taxon>
        <taxon>Serinibacter</taxon>
    </lineage>
</organism>
<evidence type="ECO:0000259" key="4">
    <source>
        <dbReference type="Pfam" id="PF17853"/>
    </source>
</evidence>
<sequence>MPRRDPARDRQGSHRGLTCGTPTTAPVPDSPATTRAPYGPRVIQPRGADAEMTRLLRNRTAMLTAATVRRLEAEVEWYRGLAAEDRSWISLVATSGITAFIDWYERPTPTTYNAAEIFRAAPPELTRSISLQNALALVRIVVEVVEENTQEIASPHRAQELREAVLVYSREVAFSAAEVYARAAEARGAWDARMEALAVDALLRDDSEALASRVATLGWSGEGPVLAVVGTTAVPVTDARTADLRRLARRAARDALVGNQGERVVVVLGGFTDARAAVELLLPRLSEGPVVMGPVVPDVAAAGRSARAALSGLAAVRGWPEAPRPVTADELLPERALAGDSTARASILERIVEPLEHANGPLLETLAAYLESGRSLEAAARTLYVHPNTVRYRLRRITETTGWDPTDGREGFVLHVALIVGRLST</sequence>